<evidence type="ECO:0000256" key="1">
    <source>
        <dbReference type="ARBA" id="ARBA00005417"/>
    </source>
</evidence>
<evidence type="ECO:0000256" key="6">
    <source>
        <dbReference type="ARBA" id="ARBA00023136"/>
    </source>
</evidence>
<dbReference type="Gene3D" id="2.40.50.140">
    <property type="entry name" value="Nucleic acid-binding proteins"/>
    <property type="match status" value="1"/>
</dbReference>
<dbReference type="GO" id="GO:0016887">
    <property type="term" value="F:ATP hydrolysis activity"/>
    <property type="evidence" value="ECO:0007669"/>
    <property type="project" value="InterPro"/>
</dbReference>
<dbReference type="GO" id="GO:0005524">
    <property type="term" value="F:ATP binding"/>
    <property type="evidence" value="ECO:0007669"/>
    <property type="project" value="UniProtKB-KW"/>
</dbReference>
<dbReference type="InterPro" id="IPR003593">
    <property type="entry name" value="AAA+_ATPase"/>
</dbReference>
<dbReference type="Proteomes" id="UP001227162">
    <property type="component" value="Unassembled WGS sequence"/>
</dbReference>
<proteinExistence type="inferred from homology"/>
<dbReference type="InterPro" id="IPR008995">
    <property type="entry name" value="Mo/tungstate-bd_C_term_dom"/>
</dbReference>
<dbReference type="InterPro" id="IPR015853">
    <property type="entry name" value="ABC_transpr_FbpC"/>
</dbReference>
<dbReference type="InterPro" id="IPR012340">
    <property type="entry name" value="NA-bd_OB-fold"/>
</dbReference>
<evidence type="ECO:0000256" key="3">
    <source>
        <dbReference type="ARBA" id="ARBA00022475"/>
    </source>
</evidence>
<dbReference type="PANTHER" id="PTHR43875:SF14">
    <property type="entry name" value="ABC TRANSPORTER ATP-BINDING PROTEIN"/>
    <property type="match status" value="1"/>
</dbReference>
<reference evidence="8" key="1">
    <citation type="submission" date="2022-07" db="EMBL/GenBank/DDBJ databases">
        <authorList>
            <person name="Otstavnykh N."/>
            <person name="Isaeva M."/>
            <person name="Bystritskaya E."/>
        </authorList>
    </citation>
    <scope>NUCLEOTIDE SEQUENCE</scope>
    <source>
        <strain evidence="8">10Alg 79</strain>
    </source>
</reference>
<gene>
    <name evidence="8" type="ORF">NOI20_15775</name>
</gene>
<name>A0AAJ1U9S4_9RHOB</name>
<keyword evidence="9" id="KW-1185">Reference proteome</keyword>
<dbReference type="Gene3D" id="3.40.50.300">
    <property type="entry name" value="P-loop containing nucleotide triphosphate hydrolases"/>
    <property type="match status" value="1"/>
</dbReference>
<accession>A0AAJ1U9S4</accession>
<comment type="caution">
    <text evidence="8">The sequence shown here is derived from an EMBL/GenBank/DDBJ whole genome shotgun (WGS) entry which is preliminary data.</text>
</comment>
<dbReference type="Pfam" id="PF08402">
    <property type="entry name" value="TOBE_2"/>
    <property type="match status" value="1"/>
</dbReference>
<keyword evidence="5 8" id="KW-0067">ATP-binding</keyword>
<dbReference type="SUPFAM" id="SSF52540">
    <property type="entry name" value="P-loop containing nucleoside triphosphate hydrolases"/>
    <property type="match status" value="1"/>
</dbReference>
<keyword evidence="6" id="KW-0472">Membrane</keyword>
<evidence type="ECO:0000256" key="5">
    <source>
        <dbReference type="ARBA" id="ARBA00022840"/>
    </source>
</evidence>
<evidence type="ECO:0000256" key="2">
    <source>
        <dbReference type="ARBA" id="ARBA00022448"/>
    </source>
</evidence>
<evidence type="ECO:0000259" key="7">
    <source>
        <dbReference type="PROSITE" id="PS50893"/>
    </source>
</evidence>
<dbReference type="InterPro" id="IPR003439">
    <property type="entry name" value="ABC_transporter-like_ATP-bd"/>
</dbReference>
<evidence type="ECO:0000313" key="8">
    <source>
        <dbReference type="EMBL" id="MDQ2095579.1"/>
    </source>
</evidence>
<evidence type="ECO:0000313" key="9">
    <source>
        <dbReference type="Proteomes" id="UP001227162"/>
    </source>
</evidence>
<keyword evidence="4" id="KW-0547">Nucleotide-binding</keyword>
<dbReference type="InterPro" id="IPR013611">
    <property type="entry name" value="Transp-assoc_OB_typ2"/>
</dbReference>
<keyword evidence="3" id="KW-1003">Cell membrane</keyword>
<keyword evidence="2" id="KW-0813">Transport</keyword>
<dbReference type="EMBL" id="JANFFA010000005">
    <property type="protein sequence ID" value="MDQ2095579.1"/>
    <property type="molecule type" value="Genomic_DNA"/>
</dbReference>
<dbReference type="Pfam" id="PF00005">
    <property type="entry name" value="ABC_tran"/>
    <property type="match status" value="1"/>
</dbReference>
<dbReference type="CDD" id="cd03259">
    <property type="entry name" value="ABC_Carb_Solutes_like"/>
    <property type="match status" value="1"/>
</dbReference>
<comment type="similarity">
    <text evidence="1">Belongs to the ABC transporter superfamily.</text>
</comment>
<dbReference type="RefSeq" id="WP_317627203.1">
    <property type="nucleotide sequence ID" value="NZ_JANFFA010000005.1"/>
</dbReference>
<dbReference type="SMART" id="SM00382">
    <property type="entry name" value="AAA"/>
    <property type="match status" value="1"/>
</dbReference>
<dbReference type="InterPro" id="IPR047641">
    <property type="entry name" value="ABC_transpr_MalK/UgpC-like"/>
</dbReference>
<dbReference type="SUPFAM" id="SSF50331">
    <property type="entry name" value="MOP-like"/>
    <property type="match status" value="1"/>
</dbReference>
<dbReference type="AlphaFoldDB" id="A0AAJ1U9S4"/>
<evidence type="ECO:0000256" key="4">
    <source>
        <dbReference type="ARBA" id="ARBA00022741"/>
    </source>
</evidence>
<organism evidence="8 9">
    <name type="scientific">Rhodalgimonas zhirmunskyi</name>
    <dbReference type="NCBI Taxonomy" id="2964767"/>
    <lineage>
        <taxon>Bacteria</taxon>
        <taxon>Pseudomonadati</taxon>
        <taxon>Pseudomonadota</taxon>
        <taxon>Alphaproteobacteria</taxon>
        <taxon>Rhodobacterales</taxon>
        <taxon>Roseobacteraceae</taxon>
        <taxon>Rhodalgimonas</taxon>
    </lineage>
</organism>
<reference evidence="8" key="2">
    <citation type="submission" date="2023-04" db="EMBL/GenBank/DDBJ databases">
        <title>'Rhodoalgimonas zhirmunskyi' gen. nov., isolated from a red alga.</title>
        <authorList>
            <person name="Nedashkovskaya O.I."/>
            <person name="Otstavnykh N.Y."/>
            <person name="Bystritskaya E.P."/>
            <person name="Balabanova L.A."/>
            <person name="Isaeva M.P."/>
        </authorList>
    </citation>
    <scope>NUCLEOTIDE SEQUENCE</scope>
    <source>
        <strain evidence="8">10Alg 79</strain>
    </source>
</reference>
<feature type="domain" description="ABC transporter" evidence="7">
    <location>
        <begin position="4"/>
        <end position="241"/>
    </location>
</feature>
<dbReference type="GO" id="GO:0055052">
    <property type="term" value="C:ATP-binding cassette (ABC) transporter complex, substrate-binding subunit-containing"/>
    <property type="evidence" value="ECO:0007669"/>
    <property type="project" value="TreeGrafter"/>
</dbReference>
<dbReference type="GO" id="GO:0015408">
    <property type="term" value="F:ABC-type ferric iron transporter activity"/>
    <property type="evidence" value="ECO:0007669"/>
    <property type="project" value="InterPro"/>
</dbReference>
<dbReference type="InterPro" id="IPR027417">
    <property type="entry name" value="P-loop_NTPase"/>
</dbReference>
<dbReference type="PANTHER" id="PTHR43875">
    <property type="entry name" value="MALTODEXTRIN IMPORT ATP-BINDING PROTEIN MSMX"/>
    <property type="match status" value="1"/>
</dbReference>
<dbReference type="PROSITE" id="PS50893">
    <property type="entry name" value="ABC_TRANSPORTER_2"/>
    <property type="match status" value="1"/>
</dbReference>
<sequence>MAEITLKNLGHSYAPNPSSDADYALKPVDLTWEDGKTYALLGPSGCGKSTMLNIISGLLKPSDGQLLFNGVDVTKAGTAARNIAQVFQFPVIYTTKTVRQNLAFPLECRKWAPEKIAERVTHIAGLLDLSDILDQPARKLSADQKQLISLGRGLVRDDVSAVLLDEPLTVIDPQMKFDLRRKLREINRSTGITMILVTHDQAEAMSFADEVVVMMDGRVQQSGPPEELFERPQNEFVGYFIGSPPLNLFAVQPRGGALHCPALGVDFEPEGRASDPEAVRVGVRPEHIHLEEEVGSLPRATVETIENLGIDRVFSLKTSGGAALKVKSRHHKSLKQGDEVGLSVSPEDVLLFDDGQRVECLASS</sequence>
<protein>
    <submittedName>
        <fullName evidence="8">ABC transporter ATP-binding protein</fullName>
    </submittedName>
</protein>